<feature type="compositionally biased region" description="Low complexity" evidence="3">
    <location>
        <begin position="223"/>
        <end position="235"/>
    </location>
</feature>
<dbReference type="Pfam" id="PF00167">
    <property type="entry name" value="FGF"/>
    <property type="match status" value="1"/>
</dbReference>
<dbReference type="SUPFAM" id="SSF50353">
    <property type="entry name" value="Cytokine"/>
    <property type="match status" value="1"/>
</dbReference>
<feature type="region of interest" description="Disordered" evidence="3">
    <location>
        <begin position="90"/>
        <end position="110"/>
    </location>
</feature>
<organism evidence="4 5">
    <name type="scientific">Gasterosteus aculeatus aculeatus</name>
    <name type="common">three-spined stickleback</name>
    <dbReference type="NCBI Taxonomy" id="481459"/>
    <lineage>
        <taxon>Eukaryota</taxon>
        <taxon>Metazoa</taxon>
        <taxon>Chordata</taxon>
        <taxon>Craniata</taxon>
        <taxon>Vertebrata</taxon>
        <taxon>Euteleostomi</taxon>
        <taxon>Actinopterygii</taxon>
        <taxon>Neopterygii</taxon>
        <taxon>Teleostei</taxon>
        <taxon>Neoteleostei</taxon>
        <taxon>Acanthomorphata</taxon>
        <taxon>Eupercaria</taxon>
        <taxon>Perciformes</taxon>
        <taxon>Cottioidei</taxon>
        <taxon>Gasterosteales</taxon>
        <taxon>Gasterosteidae</taxon>
        <taxon>Gasterosteus</taxon>
    </lineage>
</organism>
<feature type="region of interest" description="Disordered" evidence="3">
    <location>
        <begin position="264"/>
        <end position="283"/>
    </location>
</feature>
<dbReference type="AlphaFoldDB" id="A0AAQ4RVJ4"/>
<protein>
    <recommendedName>
        <fullName evidence="2">Fibroblast growth factor</fullName>
        <shortName evidence="2">FGF</shortName>
    </recommendedName>
</protein>
<reference evidence="4" key="2">
    <citation type="submission" date="2025-08" db="UniProtKB">
        <authorList>
            <consortium name="Ensembl"/>
        </authorList>
    </citation>
    <scope>IDENTIFICATION</scope>
</reference>
<reference evidence="4 5" key="1">
    <citation type="journal article" date="2021" name="G3 (Bethesda)">
        <title>Improved contiguity of the threespine stickleback genome using long-read sequencing.</title>
        <authorList>
            <person name="Nath S."/>
            <person name="Shaw D.E."/>
            <person name="White M.A."/>
        </authorList>
    </citation>
    <scope>NUCLEOTIDE SEQUENCE [LARGE SCALE GENOMIC DNA]</scope>
    <source>
        <strain evidence="4 5">Lake Benthic</strain>
    </source>
</reference>
<comment type="similarity">
    <text evidence="1 2">Belongs to the heparin-binding growth factors family.</text>
</comment>
<dbReference type="InterPro" id="IPR008996">
    <property type="entry name" value="IL1/FGF"/>
</dbReference>
<evidence type="ECO:0000256" key="2">
    <source>
        <dbReference type="RuleBase" id="RU049442"/>
    </source>
</evidence>
<keyword evidence="5" id="KW-1185">Reference proteome</keyword>
<dbReference type="PANTHER" id="PTHR11486">
    <property type="entry name" value="FIBROBLAST GROWTH FACTOR"/>
    <property type="match status" value="1"/>
</dbReference>
<evidence type="ECO:0000256" key="3">
    <source>
        <dbReference type="SAM" id="MobiDB-lite"/>
    </source>
</evidence>
<dbReference type="SMART" id="SM00442">
    <property type="entry name" value="FGF"/>
    <property type="match status" value="1"/>
</dbReference>
<feature type="region of interest" description="Disordered" evidence="3">
    <location>
        <begin position="182"/>
        <end position="209"/>
    </location>
</feature>
<dbReference type="Proteomes" id="UP000007635">
    <property type="component" value="Chromosome II"/>
</dbReference>
<feature type="region of interest" description="Disordered" evidence="3">
    <location>
        <begin position="345"/>
        <end position="365"/>
    </location>
</feature>
<dbReference type="GeneTree" id="ENSGT00940000161128"/>
<dbReference type="PRINTS" id="PR00263">
    <property type="entry name" value="HBGFFGF"/>
</dbReference>
<dbReference type="GO" id="GO:0008083">
    <property type="term" value="F:growth factor activity"/>
    <property type="evidence" value="ECO:0007669"/>
    <property type="project" value="InterPro"/>
</dbReference>
<evidence type="ECO:0000313" key="5">
    <source>
        <dbReference type="Proteomes" id="UP000007635"/>
    </source>
</evidence>
<feature type="region of interest" description="Disordered" evidence="3">
    <location>
        <begin position="1"/>
        <end position="23"/>
    </location>
</feature>
<evidence type="ECO:0000256" key="1">
    <source>
        <dbReference type="ARBA" id="ARBA00007936"/>
    </source>
</evidence>
<dbReference type="Ensembl" id="ENSGACT00000078123.1">
    <property type="protein sequence ID" value="ENSGACP00000066727.1"/>
    <property type="gene ID" value="ENSGACG00000031149.1"/>
</dbReference>
<name>A0AAQ4RVJ4_GASAC</name>
<feature type="region of interest" description="Disordered" evidence="3">
    <location>
        <begin position="223"/>
        <end position="248"/>
    </location>
</feature>
<evidence type="ECO:0000313" key="4">
    <source>
        <dbReference type="Ensembl" id="ENSGACP00000066727.1"/>
    </source>
</evidence>
<dbReference type="InterPro" id="IPR002209">
    <property type="entry name" value="Fibroblast_GF_fam"/>
</dbReference>
<feature type="compositionally biased region" description="Basic and acidic residues" evidence="3">
    <location>
        <begin position="355"/>
        <end position="365"/>
    </location>
</feature>
<dbReference type="Gene3D" id="2.80.10.50">
    <property type="match status" value="1"/>
</dbReference>
<proteinExistence type="inferred from homology"/>
<sequence>MCAGLSGGAQSDPQEGFTGDPTSRAVSVRAAGALERGGPRHFNGTLRARRKCSRFVMPASRHGHATMLLISLLVLLSVLRPVCLQARCSAGPAGHPRPRRDAGGRGGVYEHLGGAPRRRKLYCATKYHLQIHPNGTINGSLEENNKYSIMEITAVDVGVVAIKGLFSSRYLAMNDKGKLYASGSTKSASSWSGSMSWGTTPTRRATTPPSCRCRWEVAVSGVPVPSASGTSPSTAKGGRGEASKRGVRTKRRFSCRVCSDSRTTRWSRMSPEESGADADTAPGKAAACGQMTEQIHVAGVYPVALRLKRGPLASAHPVAWQRRRMRRNASDSAWWISGSMLMHGEQNTQRRRKAQRGDTHTHTAE</sequence>
<accession>A0AAQ4RVJ4</accession>
<reference evidence="4" key="3">
    <citation type="submission" date="2025-09" db="UniProtKB">
        <authorList>
            <consortium name="Ensembl"/>
        </authorList>
    </citation>
    <scope>IDENTIFICATION</scope>
</reference>